<dbReference type="PRINTS" id="PR00171">
    <property type="entry name" value="SUGRTRNSPORT"/>
</dbReference>
<feature type="domain" description="Major facilitator superfamily (MFS) profile" evidence="9">
    <location>
        <begin position="115"/>
        <end position="601"/>
    </location>
</feature>
<comment type="similarity">
    <text evidence="2">Belongs to the major facilitator superfamily. Sugar transporter (TC 2.A.1.1) family.</text>
</comment>
<dbReference type="GO" id="GO:0015791">
    <property type="term" value="P:polyol transmembrane transport"/>
    <property type="evidence" value="ECO:0007669"/>
    <property type="project" value="UniProtKB-ARBA"/>
</dbReference>
<accession>A0A167Z4M5</accession>
<feature type="compositionally biased region" description="Polar residues" evidence="7">
    <location>
        <begin position="684"/>
        <end position="695"/>
    </location>
</feature>
<feature type="transmembrane region" description="Helical" evidence="8">
    <location>
        <begin position="515"/>
        <end position="535"/>
    </location>
</feature>
<comment type="subcellular location">
    <subcellularLocation>
        <location evidence="1">Membrane</location>
        <topology evidence="1">Multi-pass membrane protein</topology>
    </subcellularLocation>
</comment>
<organism evidence="10 11">
    <name type="scientific">Moelleriella libera RCEF 2490</name>
    <dbReference type="NCBI Taxonomy" id="1081109"/>
    <lineage>
        <taxon>Eukaryota</taxon>
        <taxon>Fungi</taxon>
        <taxon>Dikarya</taxon>
        <taxon>Ascomycota</taxon>
        <taxon>Pezizomycotina</taxon>
        <taxon>Sordariomycetes</taxon>
        <taxon>Hypocreomycetidae</taxon>
        <taxon>Hypocreales</taxon>
        <taxon>Clavicipitaceae</taxon>
        <taxon>Moelleriella</taxon>
    </lineage>
</organism>
<dbReference type="PANTHER" id="PTHR48020">
    <property type="entry name" value="PROTON MYO-INOSITOL COTRANSPORTER"/>
    <property type="match status" value="1"/>
</dbReference>
<feature type="transmembrane region" description="Helical" evidence="8">
    <location>
        <begin position="251"/>
        <end position="272"/>
    </location>
</feature>
<dbReference type="Proteomes" id="UP000078544">
    <property type="component" value="Unassembled WGS sequence"/>
</dbReference>
<keyword evidence="6 8" id="KW-0472">Membrane</keyword>
<evidence type="ECO:0000256" key="4">
    <source>
        <dbReference type="ARBA" id="ARBA00022692"/>
    </source>
</evidence>
<dbReference type="InterPro" id="IPR036259">
    <property type="entry name" value="MFS_trans_sf"/>
</dbReference>
<dbReference type="SUPFAM" id="SSF103473">
    <property type="entry name" value="MFS general substrate transporter"/>
    <property type="match status" value="1"/>
</dbReference>
<evidence type="ECO:0000256" key="1">
    <source>
        <dbReference type="ARBA" id="ARBA00004141"/>
    </source>
</evidence>
<dbReference type="GO" id="GO:0015798">
    <property type="term" value="P:myo-inositol transport"/>
    <property type="evidence" value="ECO:0007669"/>
    <property type="project" value="UniProtKB-ARBA"/>
</dbReference>
<keyword evidence="3" id="KW-0813">Transport</keyword>
<feature type="transmembrane region" description="Helical" evidence="8">
    <location>
        <begin position="451"/>
        <end position="470"/>
    </location>
</feature>
<feature type="compositionally biased region" description="Basic and acidic residues" evidence="7">
    <location>
        <begin position="713"/>
        <end position="723"/>
    </location>
</feature>
<dbReference type="PROSITE" id="PS50850">
    <property type="entry name" value="MFS"/>
    <property type="match status" value="1"/>
</dbReference>
<dbReference type="InterPro" id="IPR005828">
    <property type="entry name" value="MFS_sugar_transport-like"/>
</dbReference>
<dbReference type="EMBL" id="AZGY01000016">
    <property type="protein sequence ID" value="KZZ92161.1"/>
    <property type="molecule type" value="Genomic_DNA"/>
</dbReference>
<name>A0A167Z4M5_9HYPO</name>
<keyword evidence="5 8" id="KW-1133">Transmembrane helix</keyword>
<protein>
    <submittedName>
        <fullName evidence="10">Sugar transporter</fullName>
    </submittedName>
</protein>
<evidence type="ECO:0000256" key="8">
    <source>
        <dbReference type="SAM" id="Phobius"/>
    </source>
</evidence>
<proteinExistence type="inferred from homology"/>
<keyword evidence="4 8" id="KW-0812">Transmembrane</keyword>
<dbReference type="InterPro" id="IPR005829">
    <property type="entry name" value="Sugar_transporter_CS"/>
</dbReference>
<dbReference type="GO" id="GO:0022857">
    <property type="term" value="F:transmembrane transporter activity"/>
    <property type="evidence" value="ECO:0007669"/>
    <property type="project" value="InterPro"/>
</dbReference>
<evidence type="ECO:0000256" key="7">
    <source>
        <dbReference type="SAM" id="MobiDB-lite"/>
    </source>
</evidence>
<evidence type="ECO:0000256" key="3">
    <source>
        <dbReference type="ARBA" id="ARBA00022448"/>
    </source>
</evidence>
<evidence type="ECO:0000256" key="5">
    <source>
        <dbReference type="ARBA" id="ARBA00022989"/>
    </source>
</evidence>
<dbReference type="InterPro" id="IPR050814">
    <property type="entry name" value="Myo-inositol_Transporter"/>
</dbReference>
<dbReference type="InterPro" id="IPR020846">
    <property type="entry name" value="MFS_dom"/>
</dbReference>
<evidence type="ECO:0000313" key="11">
    <source>
        <dbReference type="Proteomes" id="UP000078544"/>
    </source>
</evidence>
<feature type="transmembrane region" description="Helical" evidence="8">
    <location>
        <begin position="578"/>
        <end position="597"/>
    </location>
</feature>
<gene>
    <name evidence="10" type="ORF">AAL_06371</name>
</gene>
<feature type="transmembrane region" description="Helical" evidence="8">
    <location>
        <begin position="482"/>
        <end position="503"/>
    </location>
</feature>
<keyword evidence="11" id="KW-1185">Reference proteome</keyword>
<keyword evidence="10" id="KW-0762">Sugar transport</keyword>
<feature type="transmembrane region" description="Helical" evidence="8">
    <location>
        <begin position="284"/>
        <end position="303"/>
    </location>
</feature>
<sequence length="723" mass="80113">MRCSGPHGDKLSAHVNSRRENDRAIIENPLAHLTDFELQQDVQAFSRKHLPSVEYEALLRAARVGKDIRLYDEAARLPPGETSRNALIVTLTEEEKMALRKEKDEAFSERGMLRVIATVSLAAFLQGFVQSSFNGASLYKDQFGLTEPSIPDTVTLDDWKLGAANASPWFVAAYIGCPMSLPLNYWFGRKGSIGIAAFLIMCSSIAAIFANSWTVLLGIRIVNGIGMGIKAVSTPILASETAVGFWRGSAILAWQLWVAFGIMISFALNLLFTRSSSEHTIFQLIQGAPIVPSLALLLIALFVCPESPRYYLLKGPNYSVQRAYEVLRKVRNTEVLMSWIGPLTFASSCLTQKQLQALRDMYVVHKSIELENMDFSDLDSQAFRSPGFFWVMRDFTRHYLELLQYRRLRNAMISTSTVNLAQQLCGVNVCAFYSGTLFSAVGGPSVTKITAMAYSLGFGAINFLFALPAVRSIDTLGRRKWLVITLPLMALFMLGAALAGYITNHETRNGITACFLFLFSMAYSPGLGPIPFTLASESFPLSHREAGTAWAIAINFGFAGLLAMVFPVINDSIGQKGSLGLFAGLNVLALVMVFLFVEETKQRSLEELDHIFAVSKRTFMHFQVTSYLPWTIRKGIFGSSRPEPKLYKDLAWGPVTSESVQRKPISGDVAVHEDSEDARRQRATLRTSNKLQTSAAELEEINPPGVNVPYSKTYEHGRDPTDM</sequence>
<evidence type="ECO:0000256" key="6">
    <source>
        <dbReference type="ARBA" id="ARBA00023136"/>
    </source>
</evidence>
<evidence type="ECO:0000313" key="10">
    <source>
        <dbReference type="EMBL" id="KZZ92161.1"/>
    </source>
</evidence>
<dbReference type="GO" id="GO:0016020">
    <property type="term" value="C:membrane"/>
    <property type="evidence" value="ECO:0007669"/>
    <property type="project" value="UniProtKB-SubCell"/>
</dbReference>
<feature type="transmembrane region" description="Helical" evidence="8">
    <location>
        <begin position="193"/>
        <end position="213"/>
    </location>
</feature>
<feature type="transmembrane region" description="Helical" evidence="8">
    <location>
        <begin position="166"/>
        <end position="186"/>
    </location>
</feature>
<dbReference type="PROSITE" id="PS00217">
    <property type="entry name" value="SUGAR_TRANSPORT_2"/>
    <property type="match status" value="1"/>
</dbReference>
<dbReference type="InterPro" id="IPR003663">
    <property type="entry name" value="Sugar/inositol_transpt"/>
</dbReference>
<evidence type="ECO:0000259" key="9">
    <source>
        <dbReference type="PROSITE" id="PS50850"/>
    </source>
</evidence>
<comment type="caution">
    <text evidence="10">The sequence shown here is derived from an EMBL/GenBank/DDBJ whole genome shotgun (WGS) entry which is preliminary data.</text>
</comment>
<dbReference type="AlphaFoldDB" id="A0A167Z4M5"/>
<evidence type="ECO:0000256" key="2">
    <source>
        <dbReference type="ARBA" id="ARBA00010992"/>
    </source>
</evidence>
<feature type="transmembrane region" description="Helical" evidence="8">
    <location>
        <begin position="111"/>
        <end position="129"/>
    </location>
</feature>
<feature type="region of interest" description="Disordered" evidence="7">
    <location>
        <begin position="663"/>
        <end position="723"/>
    </location>
</feature>
<dbReference type="Gene3D" id="1.20.1250.20">
    <property type="entry name" value="MFS general substrate transporter like domains"/>
    <property type="match status" value="1"/>
</dbReference>
<feature type="compositionally biased region" description="Basic and acidic residues" evidence="7">
    <location>
        <begin position="670"/>
        <end position="680"/>
    </location>
</feature>
<feature type="transmembrane region" description="Helical" evidence="8">
    <location>
        <begin position="547"/>
        <end position="566"/>
    </location>
</feature>
<dbReference type="PANTHER" id="PTHR48020:SF40">
    <property type="entry name" value="MAJOR FACILITATOR SUPERFAMILY (MFS) PROFILE DOMAIN-CONTAINING PROTEIN"/>
    <property type="match status" value="1"/>
</dbReference>
<dbReference type="Pfam" id="PF00083">
    <property type="entry name" value="Sugar_tr"/>
    <property type="match status" value="1"/>
</dbReference>
<reference evidence="10 11" key="1">
    <citation type="journal article" date="2016" name="Genome Biol. Evol.">
        <title>Divergent and convergent evolution of fungal pathogenicity.</title>
        <authorList>
            <person name="Shang Y."/>
            <person name="Xiao G."/>
            <person name="Zheng P."/>
            <person name="Cen K."/>
            <person name="Zhan S."/>
            <person name="Wang C."/>
        </authorList>
    </citation>
    <scope>NUCLEOTIDE SEQUENCE [LARGE SCALE GENOMIC DNA]</scope>
    <source>
        <strain evidence="10 11">RCEF 2490</strain>
    </source>
</reference>
<dbReference type="OrthoDB" id="6339427at2759"/>